<dbReference type="SUPFAM" id="SSF51306">
    <property type="entry name" value="LexA/Signal peptidase"/>
    <property type="match status" value="1"/>
</dbReference>
<dbReference type="GO" id="GO:0006627">
    <property type="term" value="P:protein processing involved in protein targeting to mitochondrion"/>
    <property type="evidence" value="ECO:0007669"/>
    <property type="project" value="TreeGrafter"/>
</dbReference>
<evidence type="ECO:0000256" key="2">
    <source>
        <dbReference type="ARBA" id="ARBA00022792"/>
    </source>
</evidence>
<evidence type="ECO:0000256" key="3">
    <source>
        <dbReference type="ARBA" id="ARBA00022801"/>
    </source>
</evidence>
<evidence type="ECO:0000256" key="6">
    <source>
        <dbReference type="ARBA" id="ARBA00038445"/>
    </source>
</evidence>
<sequence>MNWLHNVRRRVINTSRKPIKLEWSDARKAFVIGLKMVNMACAWHLVFEHVGGIRAVSGPSMLPTMEVEDELIVENRMVSIQSLQRGDLVTFMSPLDPTRGVCKRIIGFPGDIICVDPTGKYAPSTEHVVVPKGHIWVSGDNMSWSRDSREYGPIPFGLIKGKFIGRVWPLRRAAWFSRNFQYIDE</sequence>
<feature type="active site" evidence="7">
    <location>
        <position position="103"/>
    </location>
</feature>
<dbReference type="CDD" id="cd06530">
    <property type="entry name" value="S26_SPase_I"/>
    <property type="match status" value="1"/>
</dbReference>
<feature type="active site" evidence="7">
    <location>
        <position position="60"/>
    </location>
</feature>
<keyword evidence="3" id="KW-0378">Hydrolase</keyword>
<keyword evidence="2" id="KW-0999">Mitochondrion inner membrane</keyword>
<dbReference type="PRINTS" id="PR00727">
    <property type="entry name" value="LEADERPTASE"/>
</dbReference>
<dbReference type="InterPro" id="IPR000223">
    <property type="entry name" value="Pept_S26A_signal_pept_1"/>
</dbReference>
<evidence type="ECO:0000256" key="5">
    <source>
        <dbReference type="ARBA" id="ARBA00023136"/>
    </source>
</evidence>
<evidence type="ECO:0000256" key="1">
    <source>
        <dbReference type="ARBA" id="ARBA00004273"/>
    </source>
</evidence>
<proteinExistence type="inferred from homology"/>
<comment type="caution">
    <text evidence="9">The sequence shown here is derived from an EMBL/GenBank/DDBJ whole genome shotgun (WGS) entry which is preliminary data.</text>
</comment>
<dbReference type="Pfam" id="PF10502">
    <property type="entry name" value="Peptidase_S26"/>
    <property type="match status" value="2"/>
</dbReference>
<dbReference type="GO" id="GO:0042720">
    <property type="term" value="C:mitochondrial inner membrane peptidase complex"/>
    <property type="evidence" value="ECO:0007669"/>
    <property type="project" value="TreeGrafter"/>
</dbReference>
<evidence type="ECO:0000259" key="8">
    <source>
        <dbReference type="Pfam" id="PF10502"/>
    </source>
</evidence>
<dbReference type="InterPro" id="IPR036286">
    <property type="entry name" value="LexA/Signal_pep-like_sf"/>
</dbReference>
<feature type="domain" description="Peptidase S26" evidence="8">
    <location>
        <begin position="40"/>
        <end position="116"/>
    </location>
</feature>
<feature type="domain" description="Peptidase S26" evidence="8">
    <location>
        <begin position="121"/>
        <end position="168"/>
    </location>
</feature>
<comment type="subcellular location">
    <subcellularLocation>
        <location evidence="1">Mitochondrion inner membrane</location>
    </subcellularLocation>
</comment>
<dbReference type="AlphaFoldDB" id="A0AAW0GNU0"/>
<dbReference type="InterPro" id="IPR019758">
    <property type="entry name" value="Pept_S26A_signal_pept_1_CS"/>
</dbReference>
<accession>A0AAW0GNU0</accession>
<dbReference type="PANTHER" id="PTHR12383:SF16">
    <property type="entry name" value="MITOCHONDRIAL INNER MEMBRANE PROTEASE SUBUNIT 1"/>
    <property type="match status" value="1"/>
</dbReference>
<dbReference type="Proteomes" id="UP001385951">
    <property type="component" value="Unassembled WGS sequence"/>
</dbReference>
<dbReference type="EMBL" id="JASBNA010000002">
    <property type="protein sequence ID" value="KAK7694860.1"/>
    <property type="molecule type" value="Genomic_DNA"/>
</dbReference>
<protein>
    <recommendedName>
        <fullName evidence="8">Peptidase S26 domain-containing protein</fullName>
    </recommendedName>
</protein>
<reference evidence="9 10" key="1">
    <citation type="submission" date="2022-09" db="EMBL/GenBank/DDBJ databases">
        <authorList>
            <person name="Palmer J.M."/>
        </authorList>
    </citation>
    <scope>NUCLEOTIDE SEQUENCE [LARGE SCALE GENOMIC DNA]</scope>
    <source>
        <strain evidence="9 10">DSM 7382</strain>
    </source>
</reference>
<evidence type="ECO:0000313" key="10">
    <source>
        <dbReference type="Proteomes" id="UP001385951"/>
    </source>
</evidence>
<dbReference type="PROSITE" id="PS00760">
    <property type="entry name" value="SPASE_I_2"/>
    <property type="match status" value="1"/>
</dbReference>
<name>A0AAW0GNU0_9APHY</name>
<keyword evidence="4" id="KW-0496">Mitochondrion</keyword>
<organism evidence="9 10">
    <name type="scientific">Cerrena zonata</name>
    <dbReference type="NCBI Taxonomy" id="2478898"/>
    <lineage>
        <taxon>Eukaryota</taxon>
        <taxon>Fungi</taxon>
        <taxon>Dikarya</taxon>
        <taxon>Basidiomycota</taxon>
        <taxon>Agaricomycotina</taxon>
        <taxon>Agaricomycetes</taxon>
        <taxon>Polyporales</taxon>
        <taxon>Cerrenaceae</taxon>
        <taxon>Cerrena</taxon>
    </lineage>
</organism>
<keyword evidence="5" id="KW-0472">Membrane</keyword>
<gene>
    <name evidence="9" type="ORF">QCA50_002048</name>
</gene>
<dbReference type="PROSITE" id="PS00761">
    <property type="entry name" value="SPASE_I_3"/>
    <property type="match status" value="1"/>
</dbReference>
<dbReference type="InterPro" id="IPR052064">
    <property type="entry name" value="Mito_IMP1_subunit"/>
</dbReference>
<dbReference type="GO" id="GO:0004252">
    <property type="term" value="F:serine-type endopeptidase activity"/>
    <property type="evidence" value="ECO:0007669"/>
    <property type="project" value="InterPro"/>
</dbReference>
<evidence type="ECO:0000313" key="9">
    <source>
        <dbReference type="EMBL" id="KAK7694860.1"/>
    </source>
</evidence>
<keyword evidence="10" id="KW-1185">Reference proteome</keyword>
<comment type="similarity">
    <text evidence="6">Belongs to the peptidase S26 family. IMP1 subfamily.</text>
</comment>
<dbReference type="InterPro" id="IPR019533">
    <property type="entry name" value="Peptidase_S26"/>
</dbReference>
<dbReference type="InterPro" id="IPR019757">
    <property type="entry name" value="Pept_S26A_signal_pept_1_Lys-AS"/>
</dbReference>
<dbReference type="PANTHER" id="PTHR12383">
    <property type="entry name" value="PROTEASE FAMILY S26 MITOCHONDRIAL INNER MEMBRANE PROTEASE-RELATED"/>
    <property type="match status" value="1"/>
</dbReference>
<evidence type="ECO:0000256" key="7">
    <source>
        <dbReference type="PIRSR" id="PIRSR600223-1"/>
    </source>
</evidence>
<evidence type="ECO:0000256" key="4">
    <source>
        <dbReference type="ARBA" id="ARBA00023128"/>
    </source>
</evidence>
<dbReference type="Gene3D" id="2.10.109.10">
    <property type="entry name" value="Umud Fragment, subunit A"/>
    <property type="match status" value="1"/>
</dbReference>
<dbReference type="GO" id="GO:0006465">
    <property type="term" value="P:signal peptide processing"/>
    <property type="evidence" value="ECO:0007669"/>
    <property type="project" value="InterPro"/>
</dbReference>